<dbReference type="AlphaFoldDB" id="A0A137P593"/>
<name>A0A137P593_CONC2</name>
<dbReference type="GO" id="GO:0000422">
    <property type="term" value="P:autophagy of mitochondrion"/>
    <property type="evidence" value="ECO:0007669"/>
    <property type="project" value="TreeGrafter"/>
</dbReference>
<evidence type="ECO:0000313" key="12">
    <source>
        <dbReference type="EMBL" id="KXN70186.1"/>
    </source>
</evidence>
<reference evidence="12 13" key="1">
    <citation type="journal article" date="2015" name="Genome Biol. Evol.">
        <title>Phylogenomic analyses indicate that early fungi evolved digesting cell walls of algal ancestors of land plants.</title>
        <authorList>
            <person name="Chang Y."/>
            <person name="Wang S."/>
            <person name="Sekimoto S."/>
            <person name="Aerts A.L."/>
            <person name="Choi C."/>
            <person name="Clum A."/>
            <person name="LaButti K.M."/>
            <person name="Lindquist E.A."/>
            <person name="Yee Ngan C."/>
            <person name="Ohm R.A."/>
            <person name="Salamov A.A."/>
            <person name="Grigoriev I.V."/>
            <person name="Spatafora J.W."/>
            <person name="Berbee M.L."/>
        </authorList>
    </citation>
    <scope>NUCLEOTIDE SEQUENCE [LARGE SCALE GENOMIC DNA]</scope>
    <source>
        <strain evidence="12 13">NRRL 28638</strain>
    </source>
</reference>
<evidence type="ECO:0000256" key="3">
    <source>
        <dbReference type="ARBA" id="ARBA00009714"/>
    </source>
</evidence>
<evidence type="ECO:0000256" key="11">
    <source>
        <dbReference type="ARBA" id="ARBA00024615"/>
    </source>
</evidence>
<evidence type="ECO:0000256" key="10">
    <source>
        <dbReference type="ARBA" id="ARBA00024479"/>
    </source>
</evidence>
<dbReference type="GO" id="GO:0034045">
    <property type="term" value="C:phagophore assembly site membrane"/>
    <property type="evidence" value="ECO:0007669"/>
    <property type="project" value="UniProtKB-SubCell"/>
</dbReference>
<protein>
    <recommendedName>
        <fullName evidence="4">Autophagy-related protein 2</fullName>
    </recommendedName>
</protein>
<comment type="similarity">
    <text evidence="3">Belongs to the ATG2 family.</text>
</comment>
<keyword evidence="5" id="KW-0813">Transport</keyword>
<dbReference type="Pfam" id="PF13329">
    <property type="entry name" value="ATG2_CAD"/>
    <property type="match status" value="1"/>
</dbReference>
<dbReference type="GO" id="GO:0032266">
    <property type="term" value="F:phosphatidylinositol-3-phosphate binding"/>
    <property type="evidence" value="ECO:0007669"/>
    <property type="project" value="TreeGrafter"/>
</dbReference>
<dbReference type="InterPro" id="IPR026849">
    <property type="entry name" value="ATG2"/>
</dbReference>
<evidence type="ECO:0000256" key="4">
    <source>
        <dbReference type="ARBA" id="ARBA00018070"/>
    </source>
</evidence>
<comment type="catalytic activity">
    <reaction evidence="11">
        <text>a 1,2-diacyl-sn-glycero-3-phosphoethanolamine(in) = a 1,2-diacyl-sn-glycero-3-phosphoethanolamine(out)</text>
        <dbReference type="Rhea" id="RHEA:38895"/>
        <dbReference type="ChEBI" id="CHEBI:64612"/>
    </reaction>
</comment>
<keyword evidence="7" id="KW-0072">Autophagy</keyword>
<evidence type="ECO:0000256" key="6">
    <source>
        <dbReference type="ARBA" id="ARBA00022824"/>
    </source>
</evidence>
<proteinExistence type="inferred from homology"/>
<dbReference type="GO" id="GO:0034727">
    <property type="term" value="P:piecemeal microautophagy of the nucleus"/>
    <property type="evidence" value="ECO:0007669"/>
    <property type="project" value="TreeGrafter"/>
</dbReference>
<organism evidence="12 13">
    <name type="scientific">Conidiobolus coronatus (strain ATCC 28846 / CBS 209.66 / NRRL 28638)</name>
    <name type="common">Delacroixia coronata</name>
    <dbReference type="NCBI Taxonomy" id="796925"/>
    <lineage>
        <taxon>Eukaryota</taxon>
        <taxon>Fungi</taxon>
        <taxon>Fungi incertae sedis</taxon>
        <taxon>Zoopagomycota</taxon>
        <taxon>Entomophthoromycotina</taxon>
        <taxon>Entomophthoromycetes</taxon>
        <taxon>Entomophthorales</taxon>
        <taxon>Ancylistaceae</taxon>
        <taxon>Conidiobolus</taxon>
    </lineage>
</organism>
<dbReference type="PANTHER" id="PTHR13190">
    <property type="entry name" value="AUTOPHAGY-RELATED 2, ISOFORM A"/>
    <property type="match status" value="1"/>
</dbReference>
<dbReference type="Proteomes" id="UP000070444">
    <property type="component" value="Unassembled WGS sequence"/>
</dbReference>
<evidence type="ECO:0000256" key="5">
    <source>
        <dbReference type="ARBA" id="ARBA00022448"/>
    </source>
</evidence>
<dbReference type="GO" id="GO:0061723">
    <property type="term" value="P:glycophagy"/>
    <property type="evidence" value="ECO:0007669"/>
    <property type="project" value="TreeGrafter"/>
</dbReference>
<dbReference type="GO" id="GO:0005789">
    <property type="term" value="C:endoplasmic reticulum membrane"/>
    <property type="evidence" value="ECO:0007669"/>
    <property type="project" value="UniProtKB-SubCell"/>
</dbReference>
<dbReference type="OMA" id="HANMIRI"/>
<dbReference type="GO" id="GO:0061908">
    <property type="term" value="C:phagophore"/>
    <property type="evidence" value="ECO:0007669"/>
    <property type="project" value="TreeGrafter"/>
</dbReference>
<dbReference type="GO" id="GO:0000045">
    <property type="term" value="P:autophagosome assembly"/>
    <property type="evidence" value="ECO:0007669"/>
    <property type="project" value="TreeGrafter"/>
</dbReference>
<keyword evidence="6" id="KW-0256">Endoplasmic reticulum</keyword>
<evidence type="ECO:0000313" key="13">
    <source>
        <dbReference type="Proteomes" id="UP000070444"/>
    </source>
</evidence>
<dbReference type="STRING" id="796925.A0A137P593"/>
<evidence type="ECO:0000256" key="2">
    <source>
        <dbReference type="ARBA" id="ARBA00004623"/>
    </source>
</evidence>
<sequence length="405" mass="44963">MRFVGSVKDLEILDLIPTSTWRKFLTSLKSNYMNAPRDSSSDMFSIEFRGIRPIVEKPPIEYRLRVSILPIRLFIDQDAVLFLLKFFNIELNNQTNNAVSSPNQFNNFNQLNQPKPSSSALYFQNAEISPLKIKVDYKPKHMDLHQLKEGNLVELVNLFPLEDATMVLDRVKVKGVRGIDKLMNALVSAWLPHITSTQIPGVVSGVAPIRSLVNIGTGVADLILLPFDQYKKDGRIVKGIQHGVSSFARTTTSEAVKLGTKLAMGAQVVLEQADQILNPSSQATTISSSFEDGKLVGNRNVVSKYAQQPSNMNEGVEFAYKSLKKNWGSAYKTVLAIPVAVQEPSGTQGKMKAVIRAIPIAMIKPMLGATEAVSMTLLGIRNSLDPDNFDKLQDVSKILFYINFY</sequence>
<keyword evidence="8" id="KW-0445">Lipid transport</keyword>
<dbReference type="GO" id="GO:0043495">
    <property type="term" value="F:protein-membrane adaptor activity"/>
    <property type="evidence" value="ECO:0007669"/>
    <property type="project" value="TreeGrafter"/>
</dbReference>
<dbReference type="GO" id="GO:0061709">
    <property type="term" value="P:reticulophagy"/>
    <property type="evidence" value="ECO:0007669"/>
    <property type="project" value="TreeGrafter"/>
</dbReference>
<evidence type="ECO:0000256" key="9">
    <source>
        <dbReference type="ARBA" id="ARBA00023136"/>
    </source>
</evidence>
<evidence type="ECO:0000256" key="8">
    <source>
        <dbReference type="ARBA" id="ARBA00023055"/>
    </source>
</evidence>
<comment type="subcellular location">
    <subcellularLocation>
        <location evidence="1">Endoplasmic reticulum membrane</location>
        <topology evidence="1">Peripheral membrane protein</topology>
    </subcellularLocation>
    <subcellularLocation>
        <location evidence="2">Preautophagosomal structure membrane</location>
        <topology evidence="2">Peripheral membrane protein</topology>
    </subcellularLocation>
</comment>
<keyword evidence="9" id="KW-0472">Membrane</keyword>
<gene>
    <name evidence="12" type="ORF">CONCODRAFT_39729</name>
</gene>
<dbReference type="PANTHER" id="PTHR13190:SF1">
    <property type="entry name" value="AUTOPHAGY-RELATED 2, ISOFORM A"/>
    <property type="match status" value="1"/>
</dbReference>
<comment type="catalytic activity">
    <reaction evidence="10">
        <text>a 1,2-diacyl-sn-glycero-3-phospho-L-serine(in) = a 1,2-diacyl-sn-glycero-3-phospho-L-serine(out)</text>
        <dbReference type="Rhea" id="RHEA:38663"/>
        <dbReference type="ChEBI" id="CHEBI:57262"/>
    </reaction>
</comment>
<evidence type="ECO:0000256" key="1">
    <source>
        <dbReference type="ARBA" id="ARBA00004406"/>
    </source>
</evidence>
<dbReference type="OrthoDB" id="18982at2759"/>
<dbReference type="EMBL" id="KQ964510">
    <property type="protein sequence ID" value="KXN70186.1"/>
    <property type="molecule type" value="Genomic_DNA"/>
</dbReference>
<evidence type="ECO:0000256" key="7">
    <source>
        <dbReference type="ARBA" id="ARBA00023006"/>
    </source>
</evidence>
<accession>A0A137P593</accession>
<dbReference type="GO" id="GO:0006869">
    <property type="term" value="P:lipid transport"/>
    <property type="evidence" value="ECO:0007669"/>
    <property type="project" value="UniProtKB-KW"/>
</dbReference>
<keyword evidence="13" id="KW-1185">Reference proteome</keyword>